<dbReference type="Proteomes" id="UP000053676">
    <property type="component" value="Unassembled WGS sequence"/>
</dbReference>
<dbReference type="KEGG" id="nai:NECAME_06904"/>
<accession>W2TTG8</accession>
<proteinExistence type="predicted"/>
<gene>
    <name evidence="1" type="ORF">NECAME_06904</name>
</gene>
<evidence type="ECO:0000313" key="1">
    <source>
        <dbReference type="EMBL" id="ETN84342.1"/>
    </source>
</evidence>
<evidence type="ECO:0000313" key="2">
    <source>
        <dbReference type="Proteomes" id="UP000053676"/>
    </source>
</evidence>
<organism evidence="1 2">
    <name type="scientific">Necator americanus</name>
    <name type="common">Human hookworm</name>
    <dbReference type="NCBI Taxonomy" id="51031"/>
    <lineage>
        <taxon>Eukaryota</taxon>
        <taxon>Metazoa</taxon>
        <taxon>Ecdysozoa</taxon>
        <taxon>Nematoda</taxon>
        <taxon>Chromadorea</taxon>
        <taxon>Rhabditida</taxon>
        <taxon>Rhabditina</taxon>
        <taxon>Rhabditomorpha</taxon>
        <taxon>Strongyloidea</taxon>
        <taxon>Ancylostomatidae</taxon>
        <taxon>Bunostominae</taxon>
        <taxon>Necator</taxon>
    </lineage>
</organism>
<dbReference type="EMBL" id="KI657953">
    <property type="protein sequence ID" value="ETN84342.1"/>
    <property type="molecule type" value="Genomic_DNA"/>
</dbReference>
<name>W2TTG8_NECAM</name>
<protein>
    <submittedName>
        <fullName evidence="1">Uncharacterized protein</fullName>
    </submittedName>
</protein>
<keyword evidence="2" id="KW-1185">Reference proteome</keyword>
<sequence>MNEERRVDGRQSGARRQTARFSWILTHCFFRQAELSLSRLEVPRSDDAIVLKHFKNSLVWKQ</sequence>
<dbReference type="AlphaFoldDB" id="W2TTG8"/>
<reference evidence="2" key="1">
    <citation type="journal article" date="2014" name="Nat. Genet.">
        <title>Genome of the human hookworm Necator americanus.</title>
        <authorList>
            <person name="Tang Y.T."/>
            <person name="Gao X."/>
            <person name="Rosa B.A."/>
            <person name="Abubucker S."/>
            <person name="Hallsworth-Pepin K."/>
            <person name="Martin J."/>
            <person name="Tyagi R."/>
            <person name="Heizer E."/>
            <person name="Zhang X."/>
            <person name="Bhonagiri-Palsikar V."/>
            <person name="Minx P."/>
            <person name="Warren W.C."/>
            <person name="Wang Q."/>
            <person name="Zhan B."/>
            <person name="Hotez P.J."/>
            <person name="Sternberg P.W."/>
            <person name="Dougall A."/>
            <person name="Gaze S.T."/>
            <person name="Mulvenna J."/>
            <person name="Sotillo J."/>
            <person name="Ranganathan S."/>
            <person name="Rabelo E.M."/>
            <person name="Wilson R.K."/>
            <person name="Felgner P.L."/>
            <person name="Bethony J."/>
            <person name="Hawdon J.M."/>
            <person name="Gasser R.B."/>
            <person name="Loukas A."/>
            <person name="Mitreva M."/>
        </authorList>
    </citation>
    <scope>NUCLEOTIDE SEQUENCE [LARGE SCALE GENOMIC DNA]</scope>
</reference>